<dbReference type="Proteomes" id="UP000265725">
    <property type="component" value="Chromosome"/>
</dbReference>
<dbReference type="RefSeq" id="WP_119882893.1">
    <property type="nucleotide sequence ID" value="NZ_CP032418.1"/>
</dbReference>
<feature type="transmembrane region" description="Helical" evidence="1">
    <location>
        <begin position="33"/>
        <end position="52"/>
    </location>
</feature>
<keyword evidence="1" id="KW-1133">Transmembrane helix</keyword>
<organism evidence="2 3">
    <name type="scientific">Paenisporosarcina cavernae</name>
    <dbReference type="NCBI Taxonomy" id="2320858"/>
    <lineage>
        <taxon>Bacteria</taxon>
        <taxon>Bacillati</taxon>
        <taxon>Bacillota</taxon>
        <taxon>Bacilli</taxon>
        <taxon>Bacillales</taxon>
        <taxon>Caryophanaceae</taxon>
        <taxon>Paenisporosarcina</taxon>
    </lineage>
</organism>
<keyword evidence="1" id="KW-0472">Membrane</keyword>
<evidence type="ECO:0000256" key="1">
    <source>
        <dbReference type="SAM" id="Phobius"/>
    </source>
</evidence>
<reference evidence="3" key="1">
    <citation type="submission" date="2018-09" db="EMBL/GenBank/DDBJ databases">
        <authorList>
            <person name="Zhu H."/>
        </authorList>
    </citation>
    <scope>NUCLEOTIDE SEQUENCE [LARGE SCALE GENOMIC DNA]</scope>
    <source>
        <strain evidence="3">K2R23-3</strain>
    </source>
</reference>
<feature type="transmembrane region" description="Helical" evidence="1">
    <location>
        <begin position="64"/>
        <end position="82"/>
    </location>
</feature>
<gene>
    <name evidence="2" type="ORF">D3873_04385</name>
</gene>
<dbReference type="Pfam" id="PF11877">
    <property type="entry name" value="DUF3397"/>
    <property type="match status" value="1"/>
</dbReference>
<sequence>MTSILSALSIFVAFPFLLFVIVYFLAKKAKKSSIRAFGIASDSTTILLMIAVPVTYQSLFHHSILAWVIVFICITAIVLTTIEWKTKKEIDIQSLFRRIARVLFLVFSVSLIMMWVVGIIRTILYYQS</sequence>
<name>A0A385YUK4_9BACL</name>
<feature type="transmembrane region" description="Helical" evidence="1">
    <location>
        <begin position="6"/>
        <end position="26"/>
    </location>
</feature>
<evidence type="ECO:0000313" key="3">
    <source>
        <dbReference type="Proteomes" id="UP000265725"/>
    </source>
</evidence>
<feature type="transmembrane region" description="Helical" evidence="1">
    <location>
        <begin position="102"/>
        <end position="126"/>
    </location>
</feature>
<proteinExistence type="predicted"/>
<evidence type="ECO:0000313" key="2">
    <source>
        <dbReference type="EMBL" id="AYC29153.1"/>
    </source>
</evidence>
<dbReference type="KEGG" id="paek:D3873_04385"/>
<keyword evidence="3" id="KW-1185">Reference proteome</keyword>
<protein>
    <submittedName>
        <fullName evidence="2">DUF3397 domain-containing protein</fullName>
    </submittedName>
</protein>
<keyword evidence="1" id="KW-0812">Transmembrane</keyword>
<dbReference type="InterPro" id="IPR024515">
    <property type="entry name" value="DUF3397"/>
</dbReference>
<accession>A0A385YUK4</accession>
<dbReference type="OrthoDB" id="2353183at2"/>
<dbReference type="EMBL" id="CP032418">
    <property type="protein sequence ID" value="AYC29153.1"/>
    <property type="molecule type" value="Genomic_DNA"/>
</dbReference>
<dbReference type="AlphaFoldDB" id="A0A385YUK4"/>